<evidence type="ECO:0008006" key="3">
    <source>
        <dbReference type="Google" id="ProtNLM"/>
    </source>
</evidence>
<dbReference type="InterPro" id="IPR010843">
    <property type="entry name" value="Uncharacterised_AroM"/>
</dbReference>
<dbReference type="STRING" id="694573.A0A194V756"/>
<evidence type="ECO:0000313" key="1">
    <source>
        <dbReference type="EMBL" id="KUI59719.1"/>
    </source>
</evidence>
<dbReference type="OrthoDB" id="3943109at2759"/>
<protein>
    <recommendedName>
        <fullName evidence="3">AroM protein</fullName>
    </recommendedName>
</protein>
<evidence type="ECO:0000313" key="2">
    <source>
        <dbReference type="Proteomes" id="UP000078576"/>
    </source>
</evidence>
<gene>
    <name evidence="1" type="ORF">VP1G_06940</name>
</gene>
<reference evidence="2" key="1">
    <citation type="submission" date="2014-12" db="EMBL/GenBank/DDBJ databases">
        <title>Genome Sequence of Valsa Canker Pathogens Uncovers a Specific Adaption of Colonization on Woody Bark.</title>
        <authorList>
            <person name="Yin Z."/>
            <person name="Liu H."/>
            <person name="Gao X."/>
            <person name="Li Z."/>
            <person name="Song N."/>
            <person name="Ke X."/>
            <person name="Dai Q."/>
            <person name="Wu Y."/>
            <person name="Sun Y."/>
            <person name="Xu J.-R."/>
            <person name="Kang Z.K."/>
            <person name="Wang L."/>
            <person name="Huang L."/>
        </authorList>
    </citation>
    <scope>NUCLEOTIDE SEQUENCE [LARGE SCALE GENOMIC DNA]</scope>
    <source>
        <strain evidence="2">SXYL134</strain>
    </source>
</reference>
<organism evidence="1 2">
    <name type="scientific">Cytospora mali</name>
    <name type="common">Apple Valsa canker fungus</name>
    <name type="synonym">Valsa mali</name>
    <dbReference type="NCBI Taxonomy" id="578113"/>
    <lineage>
        <taxon>Eukaryota</taxon>
        <taxon>Fungi</taxon>
        <taxon>Dikarya</taxon>
        <taxon>Ascomycota</taxon>
        <taxon>Pezizomycotina</taxon>
        <taxon>Sordariomycetes</taxon>
        <taxon>Sordariomycetidae</taxon>
        <taxon>Diaporthales</taxon>
        <taxon>Cytosporaceae</taxon>
        <taxon>Cytospora</taxon>
    </lineage>
</organism>
<dbReference type="Pfam" id="PF07302">
    <property type="entry name" value="AroM"/>
    <property type="match status" value="1"/>
</dbReference>
<sequence length="252" mass="27491">MSPSTPPKTHSLALITIGQSPRHDYTADLPSLLPPHTTLTQYGALDRLTLSDVQAHLWPSADTKQVLVSRMRDGTEVKMGAEKLEPLIKECVQRVASQEKPDAILLLCTGNLPSYDVSVPVVGPQDAVRQYFEEEKKDMKLVTISPEKRQVAPAKARWDGVGGSVVLGGTMATPYGEGSPAEVEAAAEWVASLPETKGVHTKGNTLVYMDCMGYTLEHKRLVEKITKGTVDEVVVPREVVFRAVGRLFGENM</sequence>
<dbReference type="AlphaFoldDB" id="A0A194V756"/>
<accession>A0A194V756</accession>
<proteinExistence type="predicted"/>
<dbReference type="EMBL" id="KN714735">
    <property type="protein sequence ID" value="KUI59719.1"/>
    <property type="molecule type" value="Genomic_DNA"/>
</dbReference>
<keyword evidence="2" id="KW-1185">Reference proteome</keyword>
<dbReference type="Proteomes" id="UP000078576">
    <property type="component" value="Unassembled WGS sequence"/>
</dbReference>
<name>A0A194V756_CYTMA</name>